<protein>
    <submittedName>
        <fullName evidence="1">25438_t:CDS:1</fullName>
    </submittedName>
</protein>
<reference evidence="1 2" key="1">
    <citation type="submission" date="2021-06" db="EMBL/GenBank/DDBJ databases">
        <authorList>
            <person name="Kallberg Y."/>
            <person name="Tangrot J."/>
            <person name="Rosling A."/>
        </authorList>
    </citation>
    <scope>NUCLEOTIDE SEQUENCE [LARGE SCALE GENOMIC DNA]</scope>
    <source>
        <strain evidence="1 2">120-4 pot B 10/14</strain>
    </source>
</reference>
<feature type="non-terminal residue" evidence="1">
    <location>
        <position position="1"/>
    </location>
</feature>
<proteinExistence type="predicted"/>
<dbReference type="EMBL" id="CAJVQB010159885">
    <property type="protein sequence ID" value="CAG8856423.1"/>
    <property type="molecule type" value="Genomic_DNA"/>
</dbReference>
<organism evidence="1 2">
    <name type="scientific">Gigaspora margarita</name>
    <dbReference type="NCBI Taxonomy" id="4874"/>
    <lineage>
        <taxon>Eukaryota</taxon>
        <taxon>Fungi</taxon>
        <taxon>Fungi incertae sedis</taxon>
        <taxon>Mucoromycota</taxon>
        <taxon>Glomeromycotina</taxon>
        <taxon>Glomeromycetes</taxon>
        <taxon>Diversisporales</taxon>
        <taxon>Gigasporaceae</taxon>
        <taxon>Gigaspora</taxon>
    </lineage>
</organism>
<sequence length="82" mass="9773">FHPFIDDTNFKILIIDKERILFEKCFKARINCFNILINKDFQTSEENIALINETKTKIEIVKTKQELLDYLDAIFSTYVLLK</sequence>
<accession>A0ABN7XPZ3</accession>
<comment type="caution">
    <text evidence="1">The sequence shown here is derived from an EMBL/GenBank/DDBJ whole genome shotgun (WGS) entry which is preliminary data.</text>
</comment>
<feature type="non-terminal residue" evidence="1">
    <location>
        <position position="82"/>
    </location>
</feature>
<gene>
    <name evidence="1" type="ORF">GMARGA_LOCUS45244</name>
</gene>
<evidence type="ECO:0000313" key="2">
    <source>
        <dbReference type="Proteomes" id="UP000789901"/>
    </source>
</evidence>
<keyword evidence="2" id="KW-1185">Reference proteome</keyword>
<dbReference type="Proteomes" id="UP000789901">
    <property type="component" value="Unassembled WGS sequence"/>
</dbReference>
<name>A0ABN7XPZ3_GIGMA</name>
<evidence type="ECO:0000313" key="1">
    <source>
        <dbReference type="EMBL" id="CAG8856423.1"/>
    </source>
</evidence>